<evidence type="ECO:0000259" key="4">
    <source>
        <dbReference type="SMART" id="SM00479"/>
    </source>
</evidence>
<dbReference type="Pfam" id="PF00929">
    <property type="entry name" value="RNase_T"/>
    <property type="match status" value="1"/>
</dbReference>
<evidence type="ECO:0000256" key="1">
    <source>
        <dbReference type="ARBA" id="ARBA00022722"/>
    </source>
</evidence>
<dbReference type="EMBL" id="MT142477">
    <property type="protein sequence ID" value="QJA82033.1"/>
    <property type="molecule type" value="Genomic_DNA"/>
</dbReference>
<evidence type="ECO:0000313" key="6">
    <source>
        <dbReference type="EMBL" id="QJA61048.1"/>
    </source>
</evidence>
<sequence>MKIAWIDTETGGTDPEKHALLQIAMEIFVDGKEIRREMFHVKPFNGDEIEDEALEVNGFTRDQVETFAPAFGVHKEIVKILEKYVERFNPLDKFVFAGYGARFDMDFMRAFFKKNGDDYFGSYFFSLPLDVMSFVAEGIMLETVKPMKSFRLGKVCEQLGIALGEDAHDALADIRATRKLYWELWRRRKAL</sequence>
<dbReference type="PANTHER" id="PTHR30231:SF4">
    <property type="entry name" value="PROTEIN NEN2"/>
    <property type="match status" value="1"/>
</dbReference>
<dbReference type="InterPro" id="IPR036397">
    <property type="entry name" value="RNaseH_sf"/>
</dbReference>
<proteinExistence type="predicted"/>
<gene>
    <name evidence="7" type="ORF">MM415A00449_0030</name>
    <name evidence="6" type="ORF">MM415B01001_0013</name>
    <name evidence="5" type="ORF">TM448A02865_0008</name>
    <name evidence="8" type="ORF">TM448B01591_0017</name>
</gene>
<feature type="domain" description="Exonuclease" evidence="4">
    <location>
        <begin position="2"/>
        <end position="190"/>
    </location>
</feature>
<dbReference type="AlphaFoldDB" id="A0A6H1ZYW0"/>
<dbReference type="SUPFAM" id="SSF53098">
    <property type="entry name" value="Ribonuclease H-like"/>
    <property type="match status" value="1"/>
</dbReference>
<accession>A0A6H1ZYW0</accession>
<dbReference type="PANTHER" id="PTHR30231">
    <property type="entry name" value="DNA POLYMERASE III SUBUNIT EPSILON"/>
    <property type="match status" value="1"/>
</dbReference>
<keyword evidence="2" id="KW-0378">Hydrolase</keyword>
<dbReference type="InterPro" id="IPR013520">
    <property type="entry name" value="Ribonucl_H"/>
</dbReference>
<dbReference type="CDD" id="cd06127">
    <property type="entry name" value="DEDDh"/>
    <property type="match status" value="1"/>
</dbReference>
<evidence type="ECO:0000256" key="3">
    <source>
        <dbReference type="ARBA" id="ARBA00022839"/>
    </source>
</evidence>
<dbReference type="GO" id="GO:0008408">
    <property type="term" value="F:3'-5' exonuclease activity"/>
    <property type="evidence" value="ECO:0007669"/>
    <property type="project" value="TreeGrafter"/>
</dbReference>
<keyword evidence="3 5" id="KW-0269">Exonuclease</keyword>
<keyword evidence="1" id="KW-0540">Nuclease</keyword>
<reference evidence="5" key="1">
    <citation type="submission" date="2020-03" db="EMBL/GenBank/DDBJ databases">
        <title>The deep terrestrial virosphere.</title>
        <authorList>
            <person name="Holmfeldt K."/>
            <person name="Nilsson E."/>
            <person name="Simone D."/>
            <person name="Lopez-Fernandez M."/>
            <person name="Wu X."/>
            <person name="de Brujin I."/>
            <person name="Lundin D."/>
            <person name="Andersson A."/>
            <person name="Bertilsson S."/>
            <person name="Dopson M."/>
        </authorList>
    </citation>
    <scope>NUCLEOTIDE SEQUENCE</scope>
    <source>
        <strain evidence="7">MM415A00449</strain>
        <strain evidence="6">MM415B01001</strain>
        <strain evidence="5">TM448A02865</strain>
        <strain evidence="8">TM448B01591</strain>
    </source>
</reference>
<dbReference type="InterPro" id="IPR012337">
    <property type="entry name" value="RNaseH-like_sf"/>
</dbReference>
<dbReference type="EMBL" id="MT144789">
    <property type="protein sequence ID" value="QJH99452.1"/>
    <property type="molecule type" value="Genomic_DNA"/>
</dbReference>
<dbReference type="Gene3D" id="3.30.420.10">
    <property type="entry name" value="Ribonuclease H-like superfamily/Ribonuclease H"/>
    <property type="match status" value="1"/>
</dbReference>
<evidence type="ECO:0000313" key="5">
    <source>
        <dbReference type="EMBL" id="QJA52669.1"/>
    </source>
</evidence>
<dbReference type="GO" id="GO:0003676">
    <property type="term" value="F:nucleic acid binding"/>
    <property type="evidence" value="ECO:0007669"/>
    <property type="project" value="InterPro"/>
</dbReference>
<dbReference type="SMART" id="SM00479">
    <property type="entry name" value="EXOIII"/>
    <property type="match status" value="1"/>
</dbReference>
<evidence type="ECO:0000256" key="2">
    <source>
        <dbReference type="ARBA" id="ARBA00022801"/>
    </source>
</evidence>
<evidence type="ECO:0000313" key="8">
    <source>
        <dbReference type="EMBL" id="QJH99452.1"/>
    </source>
</evidence>
<dbReference type="EMBL" id="MT141429">
    <property type="protein sequence ID" value="QJA61048.1"/>
    <property type="molecule type" value="Genomic_DNA"/>
</dbReference>
<protein>
    <submittedName>
        <fullName evidence="5">Putative exonuclease</fullName>
    </submittedName>
</protein>
<name>A0A6H1ZYW0_9ZZZZ</name>
<organism evidence="5">
    <name type="scientific">viral metagenome</name>
    <dbReference type="NCBI Taxonomy" id="1070528"/>
    <lineage>
        <taxon>unclassified sequences</taxon>
        <taxon>metagenomes</taxon>
        <taxon>organismal metagenomes</taxon>
    </lineage>
</organism>
<evidence type="ECO:0000313" key="7">
    <source>
        <dbReference type="EMBL" id="QJA82033.1"/>
    </source>
</evidence>
<dbReference type="EMBL" id="MT144358">
    <property type="protein sequence ID" value="QJA52669.1"/>
    <property type="molecule type" value="Genomic_DNA"/>
</dbReference>